<evidence type="ECO:0000313" key="1">
    <source>
        <dbReference type="EMBL" id="EBS6850069.1"/>
    </source>
</evidence>
<evidence type="ECO:0000313" key="6">
    <source>
        <dbReference type="EMBL" id="EDF5515821.1"/>
    </source>
</evidence>
<organism evidence="2">
    <name type="scientific">Salmonella enterica</name>
    <name type="common">Salmonella choleraesuis</name>
    <dbReference type="NCBI Taxonomy" id="28901"/>
    <lineage>
        <taxon>Bacteria</taxon>
        <taxon>Pseudomonadati</taxon>
        <taxon>Pseudomonadota</taxon>
        <taxon>Gammaproteobacteria</taxon>
        <taxon>Enterobacterales</taxon>
        <taxon>Enterobacteriaceae</taxon>
        <taxon>Salmonella</taxon>
    </lineage>
</organism>
<gene>
    <name evidence="1" type="ORF">CBX34_21000</name>
    <name evidence="2" type="ORF">CS184_23335</name>
    <name evidence="3" type="ORF">F8330_24410</name>
    <name evidence="4" type="ORF">F8351_24085</name>
    <name evidence="5" type="ORF">GA291_25135</name>
    <name evidence="6" type="ORF">GB848_23140</name>
</gene>
<dbReference type="EMBL" id="AALHPX010000306">
    <property type="protein sequence ID" value="ECZ7314056.1"/>
    <property type="molecule type" value="Genomic_DNA"/>
</dbReference>
<dbReference type="EMBL" id="AAMBER010000028">
    <property type="protein sequence ID" value="EDF5515821.1"/>
    <property type="molecule type" value="Genomic_DNA"/>
</dbReference>
<dbReference type="AlphaFoldDB" id="A0A5V5L8M2"/>
<sequence length="70" mass="8134">MLYENKCYEVKMKSFPAYTMPPFIINQWGLLFNNQLNYLSSSYSHISQGISYISDLNSAATLKLRCSREN</sequence>
<proteinExistence type="predicted"/>
<dbReference type="EMBL" id="AAHBDR010000029">
    <property type="protein sequence ID" value="EBU1668729.1"/>
    <property type="molecule type" value="Genomic_DNA"/>
</dbReference>
<dbReference type="EMBL" id="AALHON010000173">
    <property type="protein sequence ID" value="ECZ7154632.1"/>
    <property type="molecule type" value="Genomic_DNA"/>
</dbReference>
<evidence type="ECO:0000313" key="3">
    <source>
        <dbReference type="EMBL" id="ECZ7154632.1"/>
    </source>
</evidence>
<reference evidence="2" key="1">
    <citation type="submission" date="2018-07" db="EMBL/GenBank/DDBJ databases">
        <authorList>
            <consortium name="PulseNet: The National Subtyping Network for Foodborne Disease Surveillance"/>
            <person name="Tarr C.L."/>
            <person name="Trees E."/>
            <person name="Katz L.S."/>
            <person name="Carleton-Romer H.A."/>
            <person name="Stroika S."/>
            <person name="Kucerova Z."/>
            <person name="Roache K.F."/>
            <person name="Sabol A.L."/>
            <person name="Besser J."/>
            <person name="Gerner-Smidt P."/>
        </authorList>
    </citation>
    <scope>NUCLEOTIDE SEQUENCE</scope>
    <source>
        <strain evidence="1">08-0470</strain>
        <strain evidence="2">PNUSAS027057</strain>
        <strain evidence="6">PNUSAS102632</strain>
        <strain evidence="4">PNUSAS104137</strain>
        <strain evidence="3">PNUSAS104160</strain>
        <strain evidence="5">PNUSAS107527</strain>
    </source>
</reference>
<evidence type="ECO:0000313" key="5">
    <source>
        <dbReference type="EMBL" id="EDD1783389.1"/>
    </source>
</evidence>
<evidence type="ECO:0000313" key="2">
    <source>
        <dbReference type="EMBL" id="EBU1668729.1"/>
    </source>
</evidence>
<name>A0A5V5L8M2_SALER</name>
<accession>A0A5V5L8M2</accession>
<dbReference type="EMBL" id="AAGWGZ010000022">
    <property type="protein sequence ID" value="EBS6850069.1"/>
    <property type="molecule type" value="Genomic_DNA"/>
</dbReference>
<dbReference type="EMBL" id="AALTIN010000212">
    <property type="protein sequence ID" value="EDD1783389.1"/>
    <property type="molecule type" value="Genomic_DNA"/>
</dbReference>
<comment type="caution">
    <text evidence="2">The sequence shown here is derived from an EMBL/GenBank/DDBJ whole genome shotgun (WGS) entry which is preliminary data.</text>
</comment>
<protein>
    <submittedName>
        <fullName evidence="2">Uncharacterized protein</fullName>
    </submittedName>
</protein>
<evidence type="ECO:0000313" key="4">
    <source>
        <dbReference type="EMBL" id="ECZ7314056.1"/>
    </source>
</evidence>